<dbReference type="CDD" id="cd05155">
    <property type="entry name" value="APH_ChoK_like_1"/>
    <property type="match status" value="1"/>
</dbReference>
<sequence length="285" mass="31074">MSVSRSIDEDMVAELIARQFPRWSGLRVKAVKHQGWDNRTFRLGSDLVVRLPTSPRVERQAAIEVDVLPALAAGVSLPIPTVVAVGHGEPTYPFRWTVLNWLDGTPLRDEVGVDQRLLASDLAAFLLELRLLSPAGGPIHPVGLGQPLQQWDGQVGAALERLGDRIDTRRARTIWAAALRASEQSASSWFHGDIAPGNLLMRDGRLGAVIDFGSVGVGDPSCDLAFAWTALGAEGREVFRRKLAPDEAEWRRGMGWALWFGLTRADDPDDGASARHVLEALSVLV</sequence>
<evidence type="ECO:0000313" key="3">
    <source>
        <dbReference type="Proteomes" id="UP000295344"/>
    </source>
</evidence>
<reference evidence="2 3" key="1">
    <citation type="submission" date="2019-03" db="EMBL/GenBank/DDBJ databases">
        <title>Genomic Encyclopedia of Archaeal and Bacterial Type Strains, Phase II (KMG-II): from individual species to whole genera.</title>
        <authorList>
            <person name="Goeker M."/>
        </authorList>
    </citation>
    <scope>NUCLEOTIDE SEQUENCE [LARGE SCALE GENOMIC DNA]</scope>
    <source>
        <strain evidence="2 3">DSM 24782</strain>
    </source>
</reference>
<keyword evidence="2" id="KW-0808">Transferase</keyword>
<dbReference type="PANTHER" id="PTHR21310">
    <property type="entry name" value="AMINOGLYCOSIDE PHOSPHOTRANSFERASE-RELATED-RELATED"/>
    <property type="match status" value="1"/>
</dbReference>
<name>A0A4R7FRJ1_9MICO</name>
<protein>
    <submittedName>
        <fullName evidence="2">Aminoglycoside phosphotransferase (APT) family kinase protein</fullName>
    </submittedName>
</protein>
<feature type="domain" description="Aminoglycoside phosphotransferase" evidence="1">
    <location>
        <begin position="34"/>
        <end position="253"/>
    </location>
</feature>
<dbReference type="GO" id="GO:0016301">
    <property type="term" value="F:kinase activity"/>
    <property type="evidence" value="ECO:0007669"/>
    <property type="project" value="UniProtKB-KW"/>
</dbReference>
<dbReference type="Proteomes" id="UP000295344">
    <property type="component" value="Unassembled WGS sequence"/>
</dbReference>
<dbReference type="SUPFAM" id="SSF56112">
    <property type="entry name" value="Protein kinase-like (PK-like)"/>
    <property type="match status" value="1"/>
</dbReference>
<accession>A0A4R7FRJ1</accession>
<proteinExistence type="predicted"/>
<dbReference type="PANTHER" id="PTHR21310:SF42">
    <property type="entry name" value="BIFUNCTIONAL AAC_APH"/>
    <property type="match status" value="1"/>
</dbReference>
<dbReference type="Gene3D" id="3.90.1200.10">
    <property type="match status" value="1"/>
</dbReference>
<dbReference type="InterPro" id="IPR002575">
    <property type="entry name" value="Aminoglycoside_PTrfase"/>
</dbReference>
<comment type="caution">
    <text evidence="2">The sequence shown here is derived from an EMBL/GenBank/DDBJ whole genome shotgun (WGS) entry which is preliminary data.</text>
</comment>
<dbReference type="EMBL" id="SOAM01000001">
    <property type="protein sequence ID" value="TDS80338.1"/>
    <property type="molecule type" value="Genomic_DNA"/>
</dbReference>
<organism evidence="2 3">
    <name type="scientific">Amnibacterium kyonggiense</name>
    <dbReference type="NCBI Taxonomy" id="595671"/>
    <lineage>
        <taxon>Bacteria</taxon>
        <taxon>Bacillati</taxon>
        <taxon>Actinomycetota</taxon>
        <taxon>Actinomycetes</taxon>
        <taxon>Micrococcales</taxon>
        <taxon>Microbacteriaceae</taxon>
        <taxon>Amnibacterium</taxon>
    </lineage>
</organism>
<keyword evidence="2" id="KW-0418">Kinase</keyword>
<evidence type="ECO:0000259" key="1">
    <source>
        <dbReference type="Pfam" id="PF01636"/>
    </source>
</evidence>
<dbReference type="Gene3D" id="3.30.200.20">
    <property type="entry name" value="Phosphorylase Kinase, domain 1"/>
    <property type="match status" value="1"/>
</dbReference>
<evidence type="ECO:0000313" key="2">
    <source>
        <dbReference type="EMBL" id="TDS80338.1"/>
    </source>
</evidence>
<dbReference type="Pfam" id="PF01636">
    <property type="entry name" value="APH"/>
    <property type="match status" value="1"/>
</dbReference>
<keyword evidence="3" id="KW-1185">Reference proteome</keyword>
<dbReference type="AlphaFoldDB" id="A0A4R7FRJ1"/>
<gene>
    <name evidence="2" type="ORF">CLV52_0895</name>
</gene>
<dbReference type="InterPro" id="IPR051678">
    <property type="entry name" value="AGP_Transferase"/>
</dbReference>
<dbReference type="InterPro" id="IPR011009">
    <property type="entry name" value="Kinase-like_dom_sf"/>
</dbReference>